<dbReference type="InterPro" id="IPR026050">
    <property type="entry name" value="C1GALT1/C1GALT1_chp1"/>
</dbReference>
<keyword evidence="8" id="KW-0547">Nucleotide-binding</keyword>
<dbReference type="PANTHER" id="PTHR23033">
    <property type="entry name" value="BETA1,3-GALACTOSYLTRANSFERASE"/>
    <property type="match status" value="1"/>
</dbReference>
<evidence type="ECO:0000256" key="8">
    <source>
        <dbReference type="ARBA" id="ARBA00022741"/>
    </source>
</evidence>
<evidence type="ECO:0000256" key="2">
    <source>
        <dbReference type="ARBA" id="ARBA00004922"/>
    </source>
</evidence>
<dbReference type="Gene3D" id="3.90.550.50">
    <property type="match status" value="1"/>
</dbReference>
<organism evidence="13 14">
    <name type="scientific">Penaeus vannamei</name>
    <name type="common">Whiteleg shrimp</name>
    <name type="synonym">Litopenaeus vannamei</name>
    <dbReference type="NCBI Taxonomy" id="6689"/>
    <lineage>
        <taxon>Eukaryota</taxon>
        <taxon>Metazoa</taxon>
        <taxon>Ecdysozoa</taxon>
        <taxon>Arthropoda</taxon>
        <taxon>Crustacea</taxon>
        <taxon>Multicrustacea</taxon>
        <taxon>Malacostraca</taxon>
        <taxon>Eumalacostraca</taxon>
        <taxon>Eucarida</taxon>
        <taxon>Decapoda</taxon>
        <taxon>Dendrobranchiata</taxon>
        <taxon>Penaeoidea</taxon>
        <taxon>Penaeidae</taxon>
        <taxon>Penaeus</taxon>
    </lineage>
</organism>
<dbReference type="AlphaFoldDB" id="A0A423SMR8"/>
<evidence type="ECO:0000256" key="1">
    <source>
        <dbReference type="ARBA" id="ARBA00004606"/>
    </source>
</evidence>
<evidence type="ECO:0000259" key="12">
    <source>
        <dbReference type="Pfam" id="PF02434"/>
    </source>
</evidence>
<gene>
    <name evidence="13" type="ORF">C7M84_016602</name>
</gene>
<evidence type="ECO:0000256" key="4">
    <source>
        <dbReference type="ARBA" id="ARBA00012557"/>
    </source>
</evidence>
<evidence type="ECO:0000313" key="13">
    <source>
        <dbReference type="EMBL" id="ROT65434.1"/>
    </source>
</evidence>
<feature type="domain" description="Fringe-like glycosyltransferase" evidence="12">
    <location>
        <begin position="118"/>
        <end position="225"/>
    </location>
</feature>
<dbReference type="EMBL" id="QCYY01003085">
    <property type="protein sequence ID" value="ROT65434.1"/>
    <property type="molecule type" value="Genomic_DNA"/>
</dbReference>
<evidence type="ECO:0000256" key="11">
    <source>
        <dbReference type="ARBA" id="ARBA00023136"/>
    </source>
</evidence>
<protein>
    <recommendedName>
        <fullName evidence="4">N-acetylgalactosaminide beta-1,3-galactosyltransferase</fullName>
        <ecNumber evidence="4">2.4.1.122</ecNumber>
    </recommendedName>
</protein>
<keyword evidence="10" id="KW-1133">Transmembrane helix</keyword>
<dbReference type="OrthoDB" id="6335980at2759"/>
<evidence type="ECO:0000256" key="5">
    <source>
        <dbReference type="ARBA" id="ARBA00022676"/>
    </source>
</evidence>
<accession>A0A423SMR8</accession>
<dbReference type="Pfam" id="PF02434">
    <property type="entry name" value="Fringe"/>
    <property type="match status" value="1"/>
</dbReference>
<comment type="pathway">
    <text evidence="2">Protein modification; protein glycosylation.</text>
</comment>
<comment type="subcellular location">
    <subcellularLocation>
        <location evidence="1">Membrane</location>
        <topology evidence="1">Single-pass type II membrane protein</topology>
    </subcellularLocation>
</comment>
<evidence type="ECO:0000256" key="7">
    <source>
        <dbReference type="ARBA" id="ARBA00022692"/>
    </source>
</evidence>
<dbReference type="PANTHER" id="PTHR23033:SF14">
    <property type="entry name" value="GLYCOPROTEIN-N-ACETYLGALACTOSAMINE 3-BETA-GALACTOSYLTRANSFERASE 1-RELATED"/>
    <property type="match status" value="1"/>
</dbReference>
<evidence type="ECO:0000256" key="9">
    <source>
        <dbReference type="ARBA" id="ARBA00022968"/>
    </source>
</evidence>
<dbReference type="EC" id="2.4.1.122" evidence="4"/>
<dbReference type="STRING" id="6689.A0A423SMR8"/>
<keyword evidence="7" id="KW-0812">Transmembrane</keyword>
<dbReference type="InterPro" id="IPR003378">
    <property type="entry name" value="Fringe-like_glycosylTrfase"/>
</dbReference>
<sequence>MGGQGNSILTSLLHRLPPSATTQNEFRQENQSSLFSSLTPKESVMSVYQNNCCLLIINSHASSKYCFLLSYKRGLLHPPCHIHTHTDPSIGAVDLGVKETYNNLWLKTRSALKYIYTRYLSDYDWFMKADDDTYVVVENLKYLLSSYDTSKPCVLGSRFYTGYFKAGYMTGGAGYALSRAAVRVFVEKALPDREKCPLTWKKTGFPCEDVALAKCLSEMGVKFIDTRDDKGRGRFFQQPLRAALTDPKALLGRPFYKVTTGLNCCSDTAVTFHDLSASDLYMFDYLIYELRPYGAMNNVKFPPPVATGS</sequence>
<keyword evidence="9" id="KW-0735">Signal-anchor</keyword>
<reference evidence="13 14" key="1">
    <citation type="submission" date="2018-04" db="EMBL/GenBank/DDBJ databases">
        <authorList>
            <person name="Zhang X."/>
            <person name="Yuan J."/>
            <person name="Li F."/>
            <person name="Xiang J."/>
        </authorList>
    </citation>
    <scope>NUCLEOTIDE SEQUENCE [LARGE SCALE GENOMIC DNA]</scope>
    <source>
        <tissue evidence="13">Muscle</tissue>
    </source>
</reference>
<dbReference type="GO" id="GO:0000166">
    <property type="term" value="F:nucleotide binding"/>
    <property type="evidence" value="ECO:0007669"/>
    <property type="project" value="UniProtKB-KW"/>
</dbReference>
<proteinExistence type="inferred from homology"/>
<keyword evidence="6 13" id="KW-0808">Transferase</keyword>
<comment type="caution">
    <text evidence="13">The sequence shown here is derived from an EMBL/GenBank/DDBJ whole genome shotgun (WGS) entry which is preliminary data.</text>
</comment>
<keyword evidence="14" id="KW-1185">Reference proteome</keyword>
<evidence type="ECO:0000256" key="3">
    <source>
        <dbReference type="ARBA" id="ARBA00006462"/>
    </source>
</evidence>
<name>A0A423SMR8_PENVA</name>
<keyword evidence="5 13" id="KW-0328">Glycosyltransferase</keyword>
<reference evidence="13 14" key="2">
    <citation type="submission" date="2019-01" db="EMBL/GenBank/DDBJ databases">
        <title>The decoding of complex shrimp genome reveals the adaptation for benthos swimmer, frequently molting mechanism and breeding impact on genome.</title>
        <authorList>
            <person name="Sun Y."/>
            <person name="Gao Y."/>
            <person name="Yu Y."/>
        </authorList>
    </citation>
    <scope>NUCLEOTIDE SEQUENCE [LARGE SCALE GENOMIC DNA]</scope>
    <source>
        <tissue evidence="13">Muscle</tissue>
    </source>
</reference>
<keyword evidence="11" id="KW-0472">Membrane</keyword>
<dbReference type="GO" id="GO:0016020">
    <property type="term" value="C:membrane"/>
    <property type="evidence" value="ECO:0007669"/>
    <property type="project" value="UniProtKB-SubCell"/>
</dbReference>
<evidence type="ECO:0000313" key="14">
    <source>
        <dbReference type="Proteomes" id="UP000283509"/>
    </source>
</evidence>
<comment type="similarity">
    <text evidence="3">Belongs to the glycosyltransferase 31 family. Beta3-Gal-T subfamily.</text>
</comment>
<evidence type="ECO:0000256" key="6">
    <source>
        <dbReference type="ARBA" id="ARBA00022679"/>
    </source>
</evidence>
<evidence type="ECO:0000256" key="10">
    <source>
        <dbReference type="ARBA" id="ARBA00022989"/>
    </source>
</evidence>
<dbReference type="GO" id="GO:0016263">
    <property type="term" value="F:glycoprotein-N-acetylgalactosamine 3-beta-galactosyltransferase activity"/>
    <property type="evidence" value="ECO:0007669"/>
    <property type="project" value="UniProtKB-EC"/>
</dbReference>
<dbReference type="Proteomes" id="UP000283509">
    <property type="component" value="Unassembled WGS sequence"/>
</dbReference>